<dbReference type="Gene3D" id="2.130.10.10">
    <property type="entry name" value="YVTN repeat-like/Quinoprotein amine dehydrogenase"/>
    <property type="match status" value="2"/>
</dbReference>
<keyword evidence="3" id="KW-1185">Reference proteome</keyword>
<feature type="chain" id="PRO_5039268264" evidence="1">
    <location>
        <begin position="20"/>
        <end position="295"/>
    </location>
</feature>
<dbReference type="OrthoDB" id="9764804at2"/>
<dbReference type="SUPFAM" id="SSF110296">
    <property type="entry name" value="Oligoxyloglucan reducing end-specific cellobiohydrolase"/>
    <property type="match status" value="1"/>
</dbReference>
<sequence length="295" mass="30230">MKKHRAALAAALTTALALALTACGTDDAPGSEQRPGRDSAPTALSHIHGVGASAGKLYVATHEGVYTPGADGRPTLVGERRDDFMGFTVTPEGAFLASGHPAPGTGGPSNLGLIASTDEGATWTTRSLGGEVDFHSLDTSADATVYGYDSTNGRLRVSRDGIAWEDRAELRALDIAVAPAAPGTVLATTEQGVVRSTDDGRTFGRPLSGQLVAYVSWGAPDALFGVDPDGVLLRSADSGATWRRVSTVPGGAPQALTALDARRLLVATQDGVYESVDGGTSFTRRMTVASGGDGH</sequence>
<dbReference type="EMBL" id="LAQS01000034">
    <property type="protein sequence ID" value="KKZ71774.1"/>
    <property type="molecule type" value="Genomic_DNA"/>
</dbReference>
<name>A0A2P2GJT3_STREW</name>
<dbReference type="NCBIfam" id="NF045728">
    <property type="entry name" value="glycosyl_F510_1955"/>
    <property type="match status" value="1"/>
</dbReference>
<dbReference type="InterPro" id="IPR015943">
    <property type="entry name" value="WD40/YVTN_repeat-like_dom_sf"/>
</dbReference>
<proteinExistence type="predicted"/>
<evidence type="ECO:0000313" key="2">
    <source>
        <dbReference type="EMBL" id="KKZ71774.1"/>
    </source>
</evidence>
<organism evidence="2 3">
    <name type="scientific">Streptomyces showdoensis</name>
    <dbReference type="NCBI Taxonomy" id="68268"/>
    <lineage>
        <taxon>Bacteria</taxon>
        <taxon>Bacillati</taxon>
        <taxon>Actinomycetota</taxon>
        <taxon>Actinomycetes</taxon>
        <taxon>Kitasatosporales</taxon>
        <taxon>Streptomycetaceae</taxon>
        <taxon>Streptomyces</taxon>
    </lineage>
</organism>
<dbReference type="AlphaFoldDB" id="A0A2P2GJT3"/>
<evidence type="ECO:0000256" key="1">
    <source>
        <dbReference type="SAM" id="SignalP"/>
    </source>
</evidence>
<protein>
    <submittedName>
        <fullName evidence="2">BNR/Asp-box repeat protein</fullName>
    </submittedName>
</protein>
<accession>A0A2P2GJT3</accession>
<keyword evidence="1" id="KW-0732">Signal</keyword>
<dbReference type="Proteomes" id="UP000265325">
    <property type="component" value="Unassembled WGS sequence"/>
</dbReference>
<dbReference type="PROSITE" id="PS51257">
    <property type="entry name" value="PROKAR_LIPOPROTEIN"/>
    <property type="match status" value="1"/>
</dbReference>
<comment type="caution">
    <text evidence="2">The sequence shown here is derived from an EMBL/GenBank/DDBJ whole genome shotgun (WGS) entry which is preliminary data.</text>
</comment>
<dbReference type="InterPro" id="IPR054817">
    <property type="entry name" value="Glycosyl_F510_1955-like"/>
</dbReference>
<reference evidence="2 3" key="1">
    <citation type="submission" date="2015-05" db="EMBL/GenBank/DDBJ databases">
        <title>Draft Genome assembly of Streptomyces showdoensis.</title>
        <authorList>
            <person name="Thapa K.K."/>
            <person name="Metsa-Ketela M."/>
        </authorList>
    </citation>
    <scope>NUCLEOTIDE SEQUENCE [LARGE SCALE GENOMIC DNA]</scope>
    <source>
        <strain evidence="2 3">ATCC 15227</strain>
    </source>
</reference>
<gene>
    <name evidence="2" type="ORF">VO63_21810</name>
</gene>
<feature type="signal peptide" evidence="1">
    <location>
        <begin position="1"/>
        <end position="19"/>
    </location>
</feature>
<dbReference type="RefSeq" id="WP_046909593.1">
    <property type="nucleotide sequence ID" value="NZ_BAAAXG010000006.1"/>
</dbReference>
<evidence type="ECO:0000313" key="3">
    <source>
        <dbReference type="Proteomes" id="UP000265325"/>
    </source>
</evidence>